<evidence type="ECO:0000313" key="4">
    <source>
        <dbReference type="EMBL" id="POW21432.1"/>
    </source>
</evidence>
<dbReference type="AlphaFoldDB" id="A0A2S4WI49"/>
<dbReference type="GO" id="GO:0140662">
    <property type="term" value="F:ATP-dependent protein folding chaperone"/>
    <property type="evidence" value="ECO:0007669"/>
    <property type="project" value="InterPro"/>
</dbReference>
<keyword evidence="5" id="KW-1185">Reference proteome</keyword>
<dbReference type="PANTHER" id="PTHR19375">
    <property type="entry name" value="HEAT SHOCK PROTEIN 70KDA"/>
    <property type="match status" value="1"/>
</dbReference>
<dbReference type="EMBL" id="PKSM01000021">
    <property type="protein sequence ID" value="POW21432.1"/>
    <property type="molecule type" value="Genomic_DNA"/>
</dbReference>
<dbReference type="InterPro" id="IPR018181">
    <property type="entry name" value="Heat_shock_70_CS"/>
</dbReference>
<dbReference type="InterPro" id="IPR013126">
    <property type="entry name" value="Hsp_70_fam"/>
</dbReference>
<keyword evidence="1" id="KW-0547">Nucleotide-binding</keyword>
<gene>
    <name evidence="4" type="ORF">PSHT_02482</name>
</gene>
<dbReference type="Pfam" id="PF00012">
    <property type="entry name" value="HSP70"/>
    <property type="match status" value="1"/>
</dbReference>
<feature type="compositionally biased region" description="Low complexity" evidence="3">
    <location>
        <begin position="168"/>
        <end position="182"/>
    </location>
</feature>
<dbReference type="VEuPathDB" id="FungiDB:PSHT_02482"/>
<reference evidence="4 5" key="1">
    <citation type="submission" date="2017-12" db="EMBL/GenBank/DDBJ databases">
        <title>Gene loss provides genomic basis for host adaptation in cereal stripe rust fungi.</title>
        <authorList>
            <person name="Xia C."/>
        </authorList>
    </citation>
    <scope>NUCLEOTIDE SEQUENCE [LARGE SCALE GENOMIC DNA]</scope>
    <source>
        <strain evidence="4 5">93TX-2</strain>
    </source>
</reference>
<sequence>MKEYNKGGVDYRIQNSSPGDKPISIGTPLSNRSPSTTNPNGIPISNLPQSHFEQQKLQSHLQQLDTPSPPPPPSHTAGKGSADWFAEVLLGDDESKPQQGELDLICSSSFLSLSLMLAKLKKLICFFCFFILCRNKFQLNMLEYVCPKCGTFNPPKIRSEEDEHGTNTQSVLPSTTSTTQTQPALKFSRNHLTVVGSLTAGCTRQPYSSTPKSVSISAQLRRQVQLNTLASVINLPQNFDFRNQATATAQSPLSPLTPTNHSDSYCLWSQQVACWQSDVPVLTIEEGVLVVKATAGDIHLGGEDFDNRLVTHFVGEFKRKNKKAPSYEVTHAPIPFTDLSSNARTACCLCTACERSKRIDFYTSLTRARFEQLCNDLCQKTMEPVEKIDKANAHEIVLVGGSTRIPRVIKLVSNFFNGSSSFLPATSIFLVYSKEPNKPINHEEAVVCGAAV</sequence>
<dbReference type="SUPFAM" id="SSF53067">
    <property type="entry name" value="Actin-like ATPase domain"/>
    <property type="match status" value="1"/>
</dbReference>
<dbReference type="PROSITE" id="PS01036">
    <property type="entry name" value="HSP70_3"/>
    <property type="match status" value="1"/>
</dbReference>
<protein>
    <submittedName>
        <fullName evidence="4">Uncharacterized protein</fullName>
    </submittedName>
</protein>
<evidence type="ECO:0000256" key="2">
    <source>
        <dbReference type="ARBA" id="ARBA00022840"/>
    </source>
</evidence>
<evidence type="ECO:0000256" key="1">
    <source>
        <dbReference type="ARBA" id="ARBA00022741"/>
    </source>
</evidence>
<dbReference type="Gene3D" id="3.30.420.40">
    <property type="match status" value="1"/>
</dbReference>
<evidence type="ECO:0000313" key="5">
    <source>
        <dbReference type="Proteomes" id="UP000238274"/>
    </source>
</evidence>
<dbReference type="GO" id="GO:0005524">
    <property type="term" value="F:ATP binding"/>
    <property type="evidence" value="ECO:0007669"/>
    <property type="project" value="UniProtKB-KW"/>
</dbReference>
<dbReference type="Proteomes" id="UP000238274">
    <property type="component" value="Unassembled WGS sequence"/>
</dbReference>
<reference evidence="5" key="3">
    <citation type="journal article" date="2018" name="Mol. Plant Microbe Interact.">
        <title>Genome sequence resources for the wheat stripe rust pathogen (Puccinia striiformis f. sp. tritici) and the barley stripe rust pathogen (Puccinia striiformis f. sp. hordei).</title>
        <authorList>
            <person name="Xia C."/>
            <person name="Wang M."/>
            <person name="Yin C."/>
            <person name="Cornejo O.E."/>
            <person name="Hulbert S.H."/>
            <person name="Chen X."/>
        </authorList>
    </citation>
    <scope>NUCLEOTIDE SEQUENCE [LARGE SCALE GENOMIC DNA]</scope>
    <source>
        <strain evidence="5">93TX-2</strain>
    </source>
</reference>
<name>A0A2S4WI49_9BASI</name>
<comment type="caution">
    <text evidence="4">The sequence shown here is derived from an EMBL/GenBank/DDBJ whole genome shotgun (WGS) entry which is preliminary data.</text>
</comment>
<dbReference type="VEuPathDB" id="FungiDB:PSTT_05204"/>
<reference evidence="5" key="2">
    <citation type="journal article" date="2018" name="BMC Genomics">
        <title>Genomic insights into host adaptation between the wheat stripe rust pathogen (Puccinia striiformis f. sp. tritici) and the barley stripe rust pathogen (Puccinia striiformis f. sp. hordei).</title>
        <authorList>
            <person name="Xia C."/>
            <person name="Wang M."/>
            <person name="Yin C."/>
            <person name="Cornejo O.E."/>
            <person name="Hulbert S.H."/>
            <person name="Chen X."/>
        </authorList>
    </citation>
    <scope>NUCLEOTIDE SEQUENCE [LARGE SCALE GENOMIC DNA]</scope>
    <source>
        <strain evidence="5">93TX-2</strain>
    </source>
</reference>
<evidence type="ECO:0000256" key="3">
    <source>
        <dbReference type="SAM" id="MobiDB-lite"/>
    </source>
</evidence>
<dbReference type="VEuPathDB" id="FungiDB:PSTT_13806"/>
<dbReference type="Gene3D" id="3.90.640.10">
    <property type="entry name" value="Actin, Chain A, domain 4"/>
    <property type="match status" value="1"/>
</dbReference>
<keyword evidence="2" id="KW-0067">ATP-binding</keyword>
<feature type="region of interest" description="Disordered" evidence="3">
    <location>
        <begin position="1"/>
        <end position="80"/>
    </location>
</feature>
<feature type="compositionally biased region" description="Polar residues" evidence="3">
    <location>
        <begin position="27"/>
        <end position="40"/>
    </location>
</feature>
<dbReference type="InterPro" id="IPR043129">
    <property type="entry name" value="ATPase_NBD"/>
</dbReference>
<organism evidence="4 5">
    <name type="scientific">Puccinia striiformis</name>
    <dbReference type="NCBI Taxonomy" id="27350"/>
    <lineage>
        <taxon>Eukaryota</taxon>
        <taxon>Fungi</taxon>
        <taxon>Dikarya</taxon>
        <taxon>Basidiomycota</taxon>
        <taxon>Pucciniomycotina</taxon>
        <taxon>Pucciniomycetes</taxon>
        <taxon>Pucciniales</taxon>
        <taxon>Pucciniaceae</taxon>
        <taxon>Puccinia</taxon>
    </lineage>
</organism>
<accession>A0A2S4WI49</accession>
<feature type="region of interest" description="Disordered" evidence="3">
    <location>
        <begin position="157"/>
        <end position="182"/>
    </location>
</feature>
<proteinExistence type="predicted"/>
<feature type="compositionally biased region" description="Polar residues" evidence="3">
    <location>
        <begin position="46"/>
        <end position="66"/>
    </location>
</feature>